<dbReference type="CDD" id="cd04301">
    <property type="entry name" value="NAT_SF"/>
    <property type="match status" value="1"/>
</dbReference>
<dbReference type="PROSITE" id="PS51186">
    <property type="entry name" value="GNAT"/>
    <property type="match status" value="1"/>
</dbReference>
<feature type="domain" description="N-acetyltransferase" evidence="1">
    <location>
        <begin position="3"/>
        <end position="152"/>
    </location>
</feature>
<dbReference type="EMBL" id="MVDD01000021">
    <property type="protein sequence ID" value="PKQ60758.1"/>
    <property type="molecule type" value="Genomic_DNA"/>
</dbReference>
<organism evidence="2 3">
    <name type="scientific">Labilibaculum filiforme</name>
    <dbReference type="NCBI Taxonomy" id="1940526"/>
    <lineage>
        <taxon>Bacteria</taxon>
        <taxon>Pseudomonadati</taxon>
        <taxon>Bacteroidota</taxon>
        <taxon>Bacteroidia</taxon>
        <taxon>Marinilabiliales</taxon>
        <taxon>Marinifilaceae</taxon>
        <taxon>Labilibaculum</taxon>
    </lineage>
</organism>
<dbReference type="Pfam" id="PF13527">
    <property type="entry name" value="Acetyltransf_9"/>
    <property type="match status" value="1"/>
</dbReference>
<protein>
    <recommendedName>
        <fullName evidence="1">N-acetyltransferase domain-containing protein</fullName>
    </recommendedName>
</protein>
<dbReference type="SUPFAM" id="SSF55729">
    <property type="entry name" value="Acyl-CoA N-acyltransferases (Nat)"/>
    <property type="match status" value="1"/>
</dbReference>
<dbReference type="InterPro" id="IPR016181">
    <property type="entry name" value="Acyl_CoA_acyltransferase"/>
</dbReference>
<reference evidence="2 3" key="1">
    <citation type="journal article" date="2017" name="Front. Microbiol.">
        <title>Labilibaculum manganireducens gen. nov., sp. nov. and Labilibaculum filiforme sp. nov., Novel Bacteroidetes Isolated from Subsurface Sediments of the Baltic Sea.</title>
        <authorList>
            <person name="Vandieken V."/>
            <person name="Marshall I.P."/>
            <person name="Niemann H."/>
            <person name="Engelen B."/>
            <person name="Cypionka H."/>
        </authorList>
    </citation>
    <scope>NUCLEOTIDE SEQUENCE [LARGE SCALE GENOMIC DNA]</scope>
    <source>
        <strain evidence="2 3">59.16B</strain>
    </source>
</reference>
<gene>
    <name evidence="2" type="ORF">BZG02_17975</name>
</gene>
<evidence type="ECO:0000313" key="2">
    <source>
        <dbReference type="EMBL" id="PKQ60758.1"/>
    </source>
</evidence>
<evidence type="ECO:0000259" key="1">
    <source>
        <dbReference type="PROSITE" id="PS51186"/>
    </source>
</evidence>
<name>A0A2N3HRS2_9BACT</name>
<dbReference type="InterPro" id="IPR000182">
    <property type="entry name" value="GNAT_dom"/>
</dbReference>
<dbReference type="Proteomes" id="UP000233535">
    <property type="component" value="Unassembled WGS sequence"/>
</dbReference>
<sequence>MKIQIRPENKNDYKTISMINDMAFGQESEGLLVEKLRKNKKYLKDLSLVACMGNEIVGHILFSPIEIKSGNSSFKSLALAPMSVIPELQGLGIGSQLIENGLAKAKKMGHQSVIVLGHAAFYTKFKFTPASLFEITCPFEVPNEVFMAIELEKDALKNVSGTVEYPKEFQNL</sequence>
<comment type="caution">
    <text evidence="2">The sequence shown here is derived from an EMBL/GenBank/DDBJ whole genome shotgun (WGS) entry which is preliminary data.</text>
</comment>
<dbReference type="RefSeq" id="WP_101263145.1">
    <property type="nucleotide sequence ID" value="NZ_MVDD01000021.1"/>
</dbReference>
<dbReference type="OrthoDB" id="9797178at2"/>
<evidence type="ECO:0000313" key="3">
    <source>
        <dbReference type="Proteomes" id="UP000233535"/>
    </source>
</evidence>
<accession>A0A2N3HRS2</accession>
<keyword evidence="3" id="KW-1185">Reference proteome</keyword>
<proteinExistence type="predicted"/>
<dbReference type="AlphaFoldDB" id="A0A2N3HRS2"/>
<dbReference type="GO" id="GO:0016747">
    <property type="term" value="F:acyltransferase activity, transferring groups other than amino-acyl groups"/>
    <property type="evidence" value="ECO:0007669"/>
    <property type="project" value="InterPro"/>
</dbReference>
<dbReference type="Gene3D" id="3.40.630.30">
    <property type="match status" value="1"/>
</dbReference>